<dbReference type="AlphaFoldDB" id="A0AAD8TMZ6"/>
<dbReference type="EMBL" id="JAUUTY010000002">
    <property type="protein sequence ID" value="KAK1685386.1"/>
    <property type="molecule type" value="Genomic_DNA"/>
</dbReference>
<evidence type="ECO:0000313" key="2">
    <source>
        <dbReference type="EMBL" id="KAK1685386.1"/>
    </source>
</evidence>
<evidence type="ECO:0000256" key="1">
    <source>
        <dbReference type="SAM" id="MobiDB-lite"/>
    </source>
</evidence>
<feature type="region of interest" description="Disordered" evidence="1">
    <location>
        <begin position="62"/>
        <end position="94"/>
    </location>
</feature>
<dbReference type="GO" id="GO:0016747">
    <property type="term" value="F:acyltransferase activity, transferring groups other than amino-acyl groups"/>
    <property type="evidence" value="ECO:0007669"/>
    <property type="project" value="UniProtKB-ARBA"/>
</dbReference>
<gene>
    <name evidence="2" type="ORF">QYE76_046234</name>
</gene>
<organism evidence="2 3">
    <name type="scientific">Lolium multiflorum</name>
    <name type="common">Italian ryegrass</name>
    <name type="synonym">Lolium perenne subsp. multiflorum</name>
    <dbReference type="NCBI Taxonomy" id="4521"/>
    <lineage>
        <taxon>Eukaryota</taxon>
        <taxon>Viridiplantae</taxon>
        <taxon>Streptophyta</taxon>
        <taxon>Embryophyta</taxon>
        <taxon>Tracheophyta</taxon>
        <taxon>Spermatophyta</taxon>
        <taxon>Magnoliopsida</taxon>
        <taxon>Liliopsida</taxon>
        <taxon>Poales</taxon>
        <taxon>Poaceae</taxon>
        <taxon>BOP clade</taxon>
        <taxon>Pooideae</taxon>
        <taxon>Poodae</taxon>
        <taxon>Poeae</taxon>
        <taxon>Poeae Chloroplast Group 2 (Poeae type)</taxon>
        <taxon>Loliodinae</taxon>
        <taxon>Loliinae</taxon>
        <taxon>Lolium</taxon>
    </lineage>
</organism>
<protein>
    <submittedName>
        <fullName evidence="2">Uncharacterized protein</fullName>
    </submittedName>
</protein>
<dbReference type="Gene3D" id="3.30.559.10">
    <property type="entry name" value="Chloramphenicol acetyltransferase-like domain"/>
    <property type="match status" value="1"/>
</dbReference>
<proteinExistence type="predicted"/>
<evidence type="ECO:0000313" key="3">
    <source>
        <dbReference type="Proteomes" id="UP001231189"/>
    </source>
</evidence>
<dbReference type="InterPro" id="IPR023213">
    <property type="entry name" value="CAT-like_dom_sf"/>
</dbReference>
<comment type="caution">
    <text evidence="2">The sequence shown here is derived from an EMBL/GenBank/DDBJ whole genome shotgun (WGS) entry which is preliminary data.</text>
</comment>
<accession>A0AAD8TMZ6</accession>
<keyword evidence="3" id="KW-1185">Reference proteome</keyword>
<name>A0AAD8TMZ6_LOLMU</name>
<sequence length="94" mass="9779">MPLSNLDLLLPPLDVSVFFCYLHPAPMAAALKEALAKVLVKYYPLAGEVVANTAGEPELLTTGKSGAAAATSPMPHGNVSSHGKVPQTRTAKKP</sequence>
<reference evidence="2" key="1">
    <citation type="submission" date="2023-07" db="EMBL/GenBank/DDBJ databases">
        <title>A chromosome-level genome assembly of Lolium multiflorum.</title>
        <authorList>
            <person name="Chen Y."/>
            <person name="Copetti D."/>
            <person name="Kolliker R."/>
            <person name="Studer B."/>
        </authorList>
    </citation>
    <scope>NUCLEOTIDE SEQUENCE</scope>
    <source>
        <strain evidence="2">02402/16</strain>
        <tissue evidence="2">Leaf</tissue>
    </source>
</reference>
<dbReference type="Proteomes" id="UP001231189">
    <property type="component" value="Unassembled WGS sequence"/>
</dbReference>
<dbReference type="Pfam" id="PF02458">
    <property type="entry name" value="Transferase"/>
    <property type="match status" value="1"/>
</dbReference>